<comment type="caution">
    <text evidence="1">The sequence shown here is derived from an EMBL/GenBank/DDBJ whole genome shotgun (WGS) entry which is preliminary data.</text>
</comment>
<organism evidence="1 2">
    <name type="scientific">Toxoplasma gondii</name>
    <dbReference type="NCBI Taxonomy" id="5811"/>
    <lineage>
        <taxon>Eukaryota</taxon>
        <taxon>Sar</taxon>
        <taxon>Alveolata</taxon>
        <taxon>Apicomplexa</taxon>
        <taxon>Conoidasida</taxon>
        <taxon>Coccidia</taxon>
        <taxon>Eucoccidiorida</taxon>
        <taxon>Eimeriorina</taxon>
        <taxon>Sarcocystidae</taxon>
        <taxon>Toxoplasma</taxon>
    </lineage>
</organism>
<dbReference type="Proteomes" id="UP000557509">
    <property type="component" value="Unassembled WGS sequence"/>
</dbReference>
<evidence type="ECO:0000313" key="1">
    <source>
        <dbReference type="EMBL" id="KAF4642646.1"/>
    </source>
</evidence>
<proteinExistence type="predicted"/>
<accession>A0A7J6K7Z2</accession>
<protein>
    <submittedName>
        <fullName evidence="1">Uncharacterized protein</fullName>
    </submittedName>
</protein>
<dbReference type="AlphaFoldDB" id="A0A7J6K7Z2"/>
<dbReference type="EMBL" id="JAAUHK010000193">
    <property type="protein sequence ID" value="KAF4642646.1"/>
    <property type="molecule type" value="Genomic_DNA"/>
</dbReference>
<keyword evidence="2" id="KW-1185">Reference proteome</keyword>
<name>A0A7J6K7Z2_TOXGO</name>
<evidence type="ECO:0000313" key="2">
    <source>
        <dbReference type="Proteomes" id="UP000557509"/>
    </source>
</evidence>
<reference evidence="1 2" key="1">
    <citation type="submission" date="2020-03" db="EMBL/GenBank/DDBJ databases">
        <title>Genome sequence of Toxoplasma gondii RH-88 strain.</title>
        <authorList>
            <person name="Lorenzi H.A."/>
            <person name="Venepally P."/>
            <person name="Rozenberg A."/>
            <person name="Sibley D."/>
        </authorList>
    </citation>
    <scope>NUCLEOTIDE SEQUENCE [LARGE SCALE GENOMIC DNA]</scope>
    <source>
        <strain evidence="1 2">RH-88</strain>
    </source>
</reference>
<gene>
    <name evidence="1" type="ORF">TGRH88_033720</name>
</gene>
<sequence length="99" mass="10833">MRTKGMPEHLKESYGRAGETMGIRALLDDTLDETRACESQCSSFVTHEHALAVRNAPADLHIGRNGPCVSVGQLRLRRQGWCVDLLMVRLDAGVVDVGS</sequence>